<dbReference type="AlphaFoldDB" id="A0A964BWN0"/>
<accession>A0A964BWN0</accession>
<dbReference type="Proteomes" id="UP000729733">
    <property type="component" value="Unassembled WGS sequence"/>
</dbReference>
<dbReference type="EMBL" id="JADWDC010000067">
    <property type="protein sequence ID" value="MCC0179101.1"/>
    <property type="molecule type" value="Genomic_DNA"/>
</dbReference>
<organism evidence="1 2">
    <name type="scientific">Waterburya agarophytonicola KI4</name>
    <dbReference type="NCBI Taxonomy" id="2874699"/>
    <lineage>
        <taxon>Bacteria</taxon>
        <taxon>Bacillati</taxon>
        <taxon>Cyanobacteriota</taxon>
        <taxon>Cyanophyceae</taxon>
        <taxon>Pleurocapsales</taxon>
        <taxon>Hyellaceae</taxon>
        <taxon>Waterburya</taxon>
        <taxon>Waterburya agarophytonicola</taxon>
    </lineage>
</organism>
<sequence length="65" mass="7299">MIVMITDEQILSASQVCPNCLMADRNGLPRWRRGQLGCGKALQQSTPRQAKIYKCQMGFNVTQVN</sequence>
<gene>
    <name evidence="1" type="ORF">I4641_19210</name>
</gene>
<evidence type="ECO:0000313" key="1">
    <source>
        <dbReference type="EMBL" id="MCC0179101.1"/>
    </source>
</evidence>
<reference evidence="1" key="1">
    <citation type="journal article" date="2021" name="Antonie Van Leeuwenhoek">
        <title>Draft genome and description of Waterburya agarophytonicola gen. nov. sp. nov. (Pleurocapsales, Cyanobacteria): a seaweed symbiont.</title>
        <authorList>
            <person name="Bonthond G."/>
            <person name="Shalygin S."/>
            <person name="Bayer T."/>
            <person name="Weinberger F."/>
        </authorList>
    </citation>
    <scope>NUCLEOTIDE SEQUENCE</scope>
    <source>
        <strain evidence="1">KI4</strain>
    </source>
</reference>
<proteinExistence type="predicted"/>
<comment type="caution">
    <text evidence="1">The sequence shown here is derived from an EMBL/GenBank/DDBJ whole genome shotgun (WGS) entry which is preliminary data.</text>
</comment>
<protein>
    <submittedName>
        <fullName evidence="1">Uncharacterized protein</fullName>
    </submittedName>
</protein>
<name>A0A964BWN0_9CYAN</name>
<keyword evidence="2" id="KW-1185">Reference proteome</keyword>
<evidence type="ECO:0000313" key="2">
    <source>
        <dbReference type="Proteomes" id="UP000729733"/>
    </source>
</evidence>